<dbReference type="InterPro" id="IPR036388">
    <property type="entry name" value="WH-like_DNA-bd_sf"/>
</dbReference>
<dbReference type="Gene3D" id="3.40.190.290">
    <property type="match status" value="1"/>
</dbReference>
<dbReference type="SUPFAM" id="SSF46785">
    <property type="entry name" value="Winged helix' DNA-binding domain"/>
    <property type="match status" value="1"/>
</dbReference>
<sequence>MDLKQLQYFATVAKEGNISKAAKALHISQPPLSIQLKHLEEELGCVLFERGAREVELTEAGLLLYNRALSLLELSAITVQEISDLKNQTAGTLRLGAVSSVGSTLLNAWIVDLNKEYPDIHYEIFEGNTYEQIEQLKNHTIELAIVRSPFSTNDMHVIPLRTEPMMAVGNERFFSASSDEIPLSALADKPLILYRRWEDMILSAFSKQQLSCQIFCKNEDARTTLHWADAGLGIGIVPRSAVSLIRKPDTVCKKIADAELASRICLVYHENHYLSALAKLFLNYLTTHHCKD</sequence>
<dbReference type="PRINTS" id="PR00039">
    <property type="entry name" value="HTHLYSR"/>
</dbReference>
<dbReference type="InterPro" id="IPR036390">
    <property type="entry name" value="WH_DNA-bd_sf"/>
</dbReference>
<dbReference type="InterPro" id="IPR005119">
    <property type="entry name" value="LysR_subst-bd"/>
</dbReference>
<dbReference type="Pfam" id="PF00126">
    <property type="entry name" value="HTH_1"/>
    <property type="match status" value="1"/>
</dbReference>
<evidence type="ECO:0000256" key="3">
    <source>
        <dbReference type="ARBA" id="ARBA00023125"/>
    </source>
</evidence>
<dbReference type="PROSITE" id="PS50931">
    <property type="entry name" value="HTH_LYSR"/>
    <property type="match status" value="1"/>
</dbReference>
<reference evidence="6 7" key="1">
    <citation type="submission" date="2020-08" db="EMBL/GenBank/DDBJ databases">
        <title>Genome public.</title>
        <authorList>
            <person name="Liu C."/>
            <person name="Sun Q."/>
        </authorList>
    </citation>
    <scope>NUCLEOTIDE SEQUENCE [LARGE SCALE GENOMIC DNA]</scope>
    <source>
        <strain evidence="6 7">BX0805</strain>
    </source>
</reference>
<dbReference type="CDD" id="cd05466">
    <property type="entry name" value="PBP2_LTTR_substrate"/>
    <property type="match status" value="1"/>
</dbReference>
<keyword evidence="3" id="KW-0238">DNA-binding</keyword>
<protein>
    <submittedName>
        <fullName evidence="6">LysR family transcriptional regulator</fullName>
    </submittedName>
</protein>
<comment type="caution">
    <text evidence="6">The sequence shown here is derived from an EMBL/GenBank/DDBJ whole genome shotgun (WGS) entry which is preliminary data.</text>
</comment>
<evidence type="ECO:0000313" key="6">
    <source>
        <dbReference type="EMBL" id="MBC5754320.1"/>
    </source>
</evidence>
<evidence type="ECO:0000313" key="7">
    <source>
        <dbReference type="Proteomes" id="UP000621540"/>
    </source>
</evidence>
<dbReference type="Gene3D" id="1.10.10.10">
    <property type="entry name" value="Winged helix-like DNA-binding domain superfamily/Winged helix DNA-binding domain"/>
    <property type="match status" value="1"/>
</dbReference>
<dbReference type="PANTHER" id="PTHR30346">
    <property type="entry name" value="TRANSCRIPTIONAL DUAL REGULATOR HCAR-RELATED"/>
    <property type="match status" value="1"/>
</dbReference>
<proteinExistence type="inferred from homology"/>
<evidence type="ECO:0000256" key="4">
    <source>
        <dbReference type="ARBA" id="ARBA00023163"/>
    </source>
</evidence>
<evidence type="ECO:0000259" key="5">
    <source>
        <dbReference type="PROSITE" id="PS50931"/>
    </source>
</evidence>
<dbReference type="SUPFAM" id="SSF53850">
    <property type="entry name" value="Periplasmic binding protein-like II"/>
    <property type="match status" value="1"/>
</dbReference>
<gene>
    <name evidence="6" type="ORF">H8Z76_09925</name>
</gene>
<dbReference type="Pfam" id="PF03466">
    <property type="entry name" value="LysR_substrate"/>
    <property type="match status" value="1"/>
</dbReference>
<keyword evidence="4" id="KW-0804">Transcription</keyword>
<dbReference type="EMBL" id="JACOQH010000007">
    <property type="protein sequence ID" value="MBC5754320.1"/>
    <property type="molecule type" value="Genomic_DNA"/>
</dbReference>
<comment type="similarity">
    <text evidence="1">Belongs to the LysR transcriptional regulatory family.</text>
</comment>
<organism evidence="6 7">
    <name type="scientific">Roseburia yibonii</name>
    <dbReference type="NCBI Taxonomy" id="2763063"/>
    <lineage>
        <taxon>Bacteria</taxon>
        <taxon>Bacillati</taxon>
        <taxon>Bacillota</taxon>
        <taxon>Clostridia</taxon>
        <taxon>Lachnospirales</taxon>
        <taxon>Lachnospiraceae</taxon>
        <taxon>Roseburia</taxon>
    </lineage>
</organism>
<keyword evidence="7" id="KW-1185">Reference proteome</keyword>
<feature type="domain" description="HTH lysR-type" evidence="5">
    <location>
        <begin position="1"/>
        <end position="58"/>
    </location>
</feature>
<evidence type="ECO:0000256" key="2">
    <source>
        <dbReference type="ARBA" id="ARBA00023015"/>
    </source>
</evidence>
<accession>A0ABR7IBM1</accession>
<dbReference type="Proteomes" id="UP000621540">
    <property type="component" value="Unassembled WGS sequence"/>
</dbReference>
<dbReference type="InterPro" id="IPR000847">
    <property type="entry name" value="LysR_HTH_N"/>
</dbReference>
<keyword evidence="2" id="KW-0805">Transcription regulation</keyword>
<name>A0ABR7IBM1_9FIRM</name>
<evidence type="ECO:0000256" key="1">
    <source>
        <dbReference type="ARBA" id="ARBA00009437"/>
    </source>
</evidence>
<dbReference type="RefSeq" id="WP_186982400.1">
    <property type="nucleotide sequence ID" value="NZ_JACOQH010000007.1"/>
</dbReference>
<dbReference type="PANTHER" id="PTHR30346:SF28">
    <property type="entry name" value="HTH-TYPE TRANSCRIPTIONAL REGULATOR CYNR"/>
    <property type="match status" value="1"/>
</dbReference>